<organism evidence="4 5">
    <name type="scientific">Methylobacterium bullatum</name>
    <dbReference type="NCBI Taxonomy" id="570505"/>
    <lineage>
        <taxon>Bacteria</taxon>
        <taxon>Pseudomonadati</taxon>
        <taxon>Pseudomonadota</taxon>
        <taxon>Alphaproteobacteria</taxon>
        <taxon>Hyphomicrobiales</taxon>
        <taxon>Methylobacteriaceae</taxon>
        <taxon>Methylobacterium</taxon>
    </lineage>
</organism>
<evidence type="ECO:0000259" key="3">
    <source>
        <dbReference type="PROSITE" id="PS50208"/>
    </source>
</evidence>
<sequence>MVLSRCVAVFAALFAALLISVPATAQQAEKRIALVVGNGAYEGAPIATAANDAGLIAQTLQAAGFDVVGARDLDEDALRKALRDFLDKAAAFGPDTVAFVYLAGYGLQLEGETFFAPADARIATAVDVPVSALRVSDYIKRLSTVPLKARFVVLDAARANPFVKTGDPLAGGLALVEAEPGSLIAYNAAPGTVAPPETGAYGAYAQALVEMIREGGLQPAALFDRVRLRVSETTGGAAMPWDDSKIEVPFVFFERNADAPAPAQAEQIATLRDRPLREIGARDAYSVAVERDTLQGYQDFLGAYPDDPMAKRVRAIVAARREATTWRRALSSGTQDAYWSYLSRYPRGPHAADARRRLARLSAPPRPPEAFTALSFDLPPPPPEEESYFDRQVVAFDDPAYALPPPPPGVLAPRPAYIVDIAAPPPEDESFALPVPLFEPVPAYVSAPAYIVAPPDNVIYQNIHNRVVINEINRRVIERPRGPSAAALIGGAAGLGAAALAPRVALPPSLSHRADRHDAGHNADGPRRDRPTLPPGARDERPNGPRIGRPLPAVGAPDPKALPEPRPVANTRPSGDVGGPPDRVRPGDGKAGPDRKAAIDRRPPPDGANPAGPGAGRGNADPADRAALRRERIERREAARAAAKAERPQLRPALDQPQSYRAREGRPGHDRVARPGFEPNGPERARREPANLNREAAGQPPRRGPDSDALQRQQQRLQIQEARQQQRMQMEQQQAARRQQGQVQQQQMMQRQQIQENRQQQRMQMEQQQQAQRQQMQQQQQMMQRQQMQAQQHQQQAAQRQQMMQQQQQQQAAQRQQRQAPPSGGNPNCHPGRPCR</sequence>
<dbReference type="GO" id="GO:0006508">
    <property type="term" value="P:proteolysis"/>
    <property type="evidence" value="ECO:0007669"/>
    <property type="project" value="InterPro"/>
</dbReference>
<evidence type="ECO:0000256" key="2">
    <source>
        <dbReference type="SAM" id="SignalP"/>
    </source>
</evidence>
<dbReference type="InterPro" id="IPR052039">
    <property type="entry name" value="Caspase-related_regulators"/>
</dbReference>
<evidence type="ECO:0000313" key="5">
    <source>
        <dbReference type="Proteomes" id="UP001055307"/>
    </source>
</evidence>
<feature type="compositionally biased region" description="Basic and acidic residues" evidence="1">
    <location>
        <begin position="622"/>
        <end position="649"/>
    </location>
</feature>
<dbReference type="EMBL" id="BPQF01000023">
    <property type="protein sequence ID" value="GJD41422.1"/>
    <property type="molecule type" value="Genomic_DNA"/>
</dbReference>
<accession>A0AAV4ZBS0</accession>
<dbReference type="RefSeq" id="WP_238254192.1">
    <property type="nucleotide sequence ID" value="NZ_BPQF01000023.1"/>
</dbReference>
<keyword evidence="5" id="KW-1185">Reference proteome</keyword>
<feature type="compositionally biased region" description="Low complexity" evidence="1">
    <location>
        <begin position="711"/>
        <end position="820"/>
    </location>
</feature>
<feature type="signal peptide" evidence="2">
    <location>
        <begin position="1"/>
        <end position="25"/>
    </location>
</feature>
<dbReference type="Proteomes" id="UP001055307">
    <property type="component" value="Unassembled WGS sequence"/>
</dbReference>
<dbReference type="InterPro" id="IPR001309">
    <property type="entry name" value="Pept_C14_p20"/>
</dbReference>
<reference evidence="4" key="2">
    <citation type="submission" date="2021-08" db="EMBL/GenBank/DDBJ databases">
        <authorList>
            <person name="Tani A."/>
            <person name="Ola A."/>
            <person name="Ogura Y."/>
            <person name="Katsura K."/>
            <person name="Hayashi T."/>
        </authorList>
    </citation>
    <scope>NUCLEOTIDE SEQUENCE</scope>
    <source>
        <strain evidence="4">DSM 21893</strain>
    </source>
</reference>
<proteinExistence type="predicted"/>
<gene>
    <name evidence="4" type="ORF">OICFNHDK_3905</name>
</gene>
<dbReference type="Gene3D" id="3.40.50.1460">
    <property type="match status" value="1"/>
</dbReference>
<dbReference type="AlphaFoldDB" id="A0AAV4ZBS0"/>
<feature type="region of interest" description="Disordered" evidence="1">
    <location>
        <begin position="510"/>
        <end position="836"/>
    </location>
</feature>
<dbReference type="PANTHER" id="PTHR22576">
    <property type="entry name" value="MUCOSA ASSOCIATED LYMPHOID TISSUE LYMPHOMA TRANSLOCATION PROTEIN 1/PARACASPASE"/>
    <property type="match status" value="1"/>
</dbReference>
<evidence type="ECO:0000313" key="4">
    <source>
        <dbReference type="EMBL" id="GJD41422.1"/>
    </source>
</evidence>
<feature type="compositionally biased region" description="Basic and acidic residues" evidence="1">
    <location>
        <begin position="512"/>
        <end position="543"/>
    </location>
</feature>
<keyword evidence="2" id="KW-0732">Signal</keyword>
<dbReference type="InterPro" id="IPR029030">
    <property type="entry name" value="Caspase-like_dom_sf"/>
</dbReference>
<dbReference type="PANTHER" id="PTHR22576:SF37">
    <property type="entry name" value="MUCOSA-ASSOCIATED LYMPHOID TISSUE LYMPHOMA TRANSLOCATION PROTEIN 1"/>
    <property type="match status" value="1"/>
</dbReference>
<dbReference type="InterPro" id="IPR011600">
    <property type="entry name" value="Pept_C14_caspase"/>
</dbReference>
<protein>
    <recommendedName>
        <fullName evidence="3">Caspase family p20 domain-containing protein</fullName>
    </recommendedName>
</protein>
<dbReference type="Pfam" id="PF00656">
    <property type="entry name" value="Peptidase_C14"/>
    <property type="match status" value="1"/>
</dbReference>
<feature type="chain" id="PRO_5043349295" description="Caspase family p20 domain-containing protein" evidence="2">
    <location>
        <begin position="26"/>
        <end position="836"/>
    </location>
</feature>
<feature type="compositionally biased region" description="Basic and acidic residues" evidence="1">
    <location>
        <begin position="582"/>
        <end position="604"/>
    </location>
</feature>
<dbReference type="PROSITE" id="PS50208">
    <property type="entry name" value="CASPASE_P20"/>
    <property type="match status" value="1"/>
</dbReference>
<comment type="caution">
    <text evidence="4">The sequence shown here is derived from an EMBL/GenBank/DDBJ whole genome shotgun (WGS) entry which is preliminary data.</text>
</comment>
<dbReference type="GO" id="GO:0004197">
    <property type="term" value="F:cysteine-type endopeptidase activity"/>
    <property type="evidence" value="ECO:0007669"/>
    <property type="project" value="InterPro"/>
</dbReference>
<feature type="compositionally biased region" description="Basic and acidic residues" evidence="1">
    <location>
        <begin position="661"/>
        <end position="673"/>
    </location>
</feature>
<name>A0AAV4ZBS0_9HYPH</name>
<reference evidence="4" key="1">
    <citation type="journal article" date="2016" name="Front. Microbiol.">
        <title>Genome Sequence of the Piezophilic, Mesophilic Sulfate-Reducing Bacterium Desulfovibrio indicus J2T.</title>
        <authorList>
            <person name="Cao J."/>
            <person name="Maignien L."/>
            <person name="Shao Z."/>
            <person name="Alain K."/>
            <person name="Jebbar M."/>
        </authorList>
    </citation>
    <scope>NUCLEOTIDE SEQUENCE</scope>
    <source>
        <strain evidence="4">DSM 21893</strain>
    </source>
</reference>
<dbReference type="SUPFAM" id="SSF52129">
    <property type="entry name" value="Caspase-like"/>
    <property type="match status" value="1"/>
</dbReference>
<evidence type="ECO:0000256" key="1">
    <source>
        <dbReference type="SAM" id="MobiDB-lite"/>
    </source>
</evidence>
<feature type="domain" description="Caspase family p20" evidence="3">
    <location>
        <begin position="29"/>
        <end position="108"/>
    </location>
</feature>